<comment type="caution">
    <text evidence="3">The sequence shown here is derived from an EMBL/GenBank/DDBJ whole genome shotgun (WGS) entry which is preliminary data.</text>
</comment>
<dbReference type="Pfam" id="PF25250">
    <property type="entry name" value="DUF7852"/>
    <property type="match status" value="1"/>
</dbReference>
<dbReference type="AlphaFoldDB" id="A0A370G3Q2"/>
<reference evidence="3 4" key="1">
    <citation type="submission" date="2018-07" db="EMBL/GenBank/DDBJ databases">
        <title>Genomic Encyclopedia of Type Strains, Phase IV (KMG-IV): sequencing the most valuable type-strain genomes for metagenomic binning, comparative biology and taxonomic classification.</title>
        <authorList>
            <person name="Goeker M."/>
        </authorList>
    </citation>
    <scope>NUCLEOTIDE SEQUENCE [LARGE SCALE GENOMIC DNA]</scope>
    <source>
        <strain evidence="3 4">DSM 25281</strain>
    </source>
</reference>
<evidence type="ECO:0000259" key="2">
    <source>
        <dbReference type="Pfam" id="PF25250"/>
    </source>
</evidence>
<feature type="compositionally biased region" description="Basic and acidic residues" evidence="1">
    <location>
        <begin position="68"/>
        <end position="85"/>
    </location>
</feature>
<accession>A0A370G3Q2</accession>
<sequence>MNVAVPMNQSVYKGCCTKTFILEDQDEKDASKVNMAPLGTVPVEKRTVEKREPEKNVKGYIEEEIDEPMMKEEAVKEPEPEREPEPVTPKAKVKSNPSFPLDLGVLGIEDVATEEWLLEMVEAHEQESIIRHIKHSIPFQGSVEITHFQKCALFAGEIVESSTFIDTKDKLRPDIHTRFLHVKSLYPEEPYCQLISSEVSELIEIVDNPVEIERPSAPVSITLLKSSFNAESEDEIEKREDGISIRVPVVLGEYAIEITLQESIVFKDELKDLLEISNTVKLTECKFLPTEFTPPNEKGWKEAKKGRLFFEGEIEQSINFTDFKYKKKPSRLDEKINLNIMLELLQSQVVRASL</sequence>
<dbReference type="Proteomes" id="UP000255326">
    <property type="component" value="Unassembled WGS sequence"/>
</dbReference>
<proteinExistence type="predicted"/>
<keyword evidence="4" id="KW-1185">Reference proteome</keyword>
<evidence type="ECO:0000313" key="3">
    <source>
        <dbReference type="EMBL" id="RDI38517.1"/>
    </source>
</evidence>
<organism evidence="3 4">
    <name type="scientific">Falsibacillus pallidus</name>
    <dbReference type="NCBI Taxonomy" id="493781"/>
    <lineage>
        <taxon>Bacteria</taxon>
        <taxon>Bacillati</taxon>
        <taxon>Bacillota</taxon>
        <taxon>Bacilli</taxon>
        <taxon>Bacillales</taxon>
        <taxon>Bacillaceae</taxon>
        <taxon>Falsibacillus</taxon>
    </lineage>
</organism>
<feature type="region of interest" description="Disordered" evidence="1">
    <location>
        <begin position="44"/>
        <end position="94"/>
    </location>
</feature>
<dbReference type="NCBIfam" id="NF045793">
    <property type="entry name" value="BC_2427_fam"/>
    <property type="match status" value="1"/>
</dbReference>
<dbReference type="InterPro" id="IPR057174">
    <property type="entry name" value="DUF7852"/>
</dbReference>
<name>A0A370G3Q2_9BACI</name>
<dbReference type="EMBL" id="QQAY01000017">
    <property type="protein sequence ID" value="RDI38517.1"/>
    <property type="molecule type" value="Genomic_DNA"/>
</dbReference>
<evidence type="ECO:0000313" key="4">
    <source>
        <dbReference type="Proteomes" id="UP000255326"/>
    </source>
</evidence>
<protein>
    <recommendedName>
        <fullName evidence="2">DUF7852 domain-containing protein</fullName>
    </recommendedName>
</protein>
<gene>
    <name evidence="3" type="ORF">DFR59_11760</name>
</gene>
<feature type="compositionally biased region" description="Basic and acidic residues" evidence="1">
    <location>
        <begin position="44"/>
        <end position="61"/>
    </location>
</feature>
<feature type="domain" description="DUF7852" evidence="2">
    <location>
        <begin position="128"/>
        <end position="350"/>
    </location>
</feature>
<evidence type="ECO:0000256" key="1">
    <source>
        <dbReference type="SAM" id="MobiDB-lite"/>
    </source>
</evidence>